<dbReference type="Gene3D" id="3.30.420.10">
    <property type="entry name" value="Ribonuclease H-like superfamily/Ribonuclease H"/>
    <property type="match status" value="1"/>
</dbReference>
<dbReference type="GO" id="GO:0003676">
    <property type="term" value="F:nucleic acid binding"/>
    <property type="evidence" value="ECO:0007669"/>
    <property type="project" value="InterPro"/>
</dbReference>
<evidence type="ECO:0000313" key="2">
    <source>
        <dbReference type="Proteomes" id="UP000030742"/>
    </source>
</evidence>
<protein>
    <recommendedName>
        <fullName evidence="3">Integrase catalytic domain-containing protein</fullName>
    </recommendedName>
</protein>
<gene>
    <name evidence="1" type="ORF">D910_12573</name>
</gene>
<dbReference type="Proteomes" id="UP000030742">
    <property type="component" value="Unassembled WGS sequence"/>
</dbReference>
<dbReference type="InterPro" id="IPR012337">
    <property type="entry name" value="RNaseH-like_sf"/>
</dbReference>
<reference evidence="1 2" key="1">
    <citation type="journal article" date="2013" name="Genome Biol.">
        <title>Draft genome of the mountain pine beetle, Dendroctonus ponderosae Hopkins, a major forest pest.</title>
        <authorList>
            <person name="Keeling C.I."/>
            <person name="Yuen M.M."/>
            <person name="Liao N.Y."/>
            <person name="Docking T.R."/>
            <person name="Chan S.K."/>
            <person name="Taylor G.A."/>
            <person name="Palmquist D.L."/>
            <person name="Jackman S.D."/>
            <person name="Nguyen A."/>
            <person name="Li M."/>
            <person name="Henderson H."/>
            <person name="Janes J.K."/>
            <person name="Zhao Y."/>
            <person name="Pandoh P."/>
            <person name="Moore R."/>
            <person name="Sperling F.A."/>
            <person name="Huber D.P."/>
            <person name="Birol I."/>
            <person name="Jones S.J."/>
            <person name="Bohlmann J."/>
        </authorList>
    </citation>
    <scope>NUCLEOTIDE SEQUENCE</scope>
</reference>
<dbReference type="PANTHER" id="PTHR47331:SF5">
    <property type="entry name" value="RIBONUCLEASE H"/>
    <property type="match status" value="1"/>
</dbReference>
<organism evidence="1 2">
    <name type="scientific">Dendroctonus ponderosae</name>
    <name type="common">Mountain pine beetle</name>
    <dbReference type="NCBI Taxonomy" id="77166"/>
    <lineage>
        <taxon>Eukaryota</taxon>
        <taxon>Metazoa</taxon>
        <taxon>Ecdysozoa</taxon>
        <taxon>Arthropoda</taxon>
        <taxon>Hexapoda</taxon>
        <taxon>Insecta</taxon>
        <taxon>Pterygota</taxon>
        <taxon>Neoptera</taxon>
        <taxon>Endopterygota</taxon>
        <taxon>Coleoptera</taxon>
        <taxon>Polyphaga</taxon>
        <taxon>Cucujiformia</taxon>
        <taxon>Curculionidae</taxon>
        <taxon>Scolytinae</taxon>
        <taxon>Dendroctonus</taxon>
    </lineage>
</organism>
<evidence type="ECO:0000313" key="1">
    <source>
        <dbReference type="EMBL" id="ERL95307.1"/>
    </source>
</evidence>
<accession>U4UQD0</accession>
<evidence type="ECO:0008006" key="3">
    <source>
        <dbReference type="Google" id="ProtNLM"/>
    </source>
</evidence>
<sequence length="99" mass="11069">MEREPEYSGPRTVPQFDESAAYAGPINLRDEKGRSDKTYKAYICLLICFASKGVDIELVTDSTSEAFIATFRRITARRATPKHLYSDNATNFIGTQSVV</sequence>
<dbReference type="EMBL" id="KB632419">
    <property type="protein sequence ID" value="ERL95307.1"/>
    <property type="molecule type" value="Genomic_DNA"/>
</dbReference>
<dbReference type="STRING" id="77166.U4UQD0"/>
<dbReference type="InterPro" id="IPR036397">
    <property type="entry name" value="RNaseH_sf"/>
</dbReference>
<dbReference type="PANTHER" id="PTHR47331">
    <property type="entry name" value="PHD-TYPE DOMAIN-CONTAINING PROTEIN"/>
    <property type="match status" value="1"/>
</dbReference>
<name>U4UQD0_DENPD</name>
<dbReference type="SUPFAM" id="SSF53098">
    <property type="entry name" value="Ribonuclease H-like"/>
    <property type="match status" value="1"/>
</dbReference>
<dbReference type="AlphaFoldDB" id="U4UQD0"/>
<dbReference type="OrthoDB" id="7788547at2759"/>
<proteinExistence type="predicted"/>